<comment type="subcellular location">
    <subcellularLocation>
        <location evidence="1">Mitochondrion inner membrane</location>
        <topology evidence="1">Single-pass membrane protein</topology>
    </subcellularLocation>
</comment>
<evidence type="ECO:0000313" key="14">
    <source>
        <dbReference type="Proteomes" id="UP000613401"/>
    </source>
</evidence>
<evidence type="ECO:0000256" key="2">
    <source>
        <dbReference type="ARBA" id="ARBA00004673"/>
    </source>
</evidence>
<evidence type="ECO:0000256" key="5">
    <source>
        <dbReference type="ARBA" id="ARBA00022792"/>
    </source>
</evidence>
<dbReference type="InterPro" id="IPR036418">
    <property type="entry name" value="Cyt_c_oxidase_su6a_sf"/>
</dbReference>
<evidence type="ECO:0000256" key="12">
    <source>
        <dbReference type="RuleBase" id="RU004396"/>
    </source>
</evidence>
<dbReference type="SUPFAM" id="SSF81411">
    <property type="entry name" value="Mitochondrial cytochrome c oxidase subunit VIa"/>
    <property type="match status" value="1"/>
</dbReference>
<evidence type="ECO:0000256" key="3">
    <source>
        <dbReference type="ARBA" id="ARBA00005553"/>
    </source>
</evidence>
<evidence type="ECO:0000256" key="4">
    <source>
        <dbReference type="ARBA" id="ARBA00022692"/>
    </source>
</evidence>
<keyword evidence="6" id="KW-0809">Transit peptide</keyword>
<evidence type="ECO:0000256" key="11">
    <source>
        <dbReference type="ARBA" id="ARBA00082360"/>
    </source>
</evidence>
<dbReference type="GO" id="GO:0006123">
    <property type="term" value="P:mitochondrial electron transport, cytochrome c to oxygen"/>
    <property type="evidence" value="ECO:0007669"/>
    <property type="project" value="TreeGrafter"/>
</dbReference>
<evidence type="ECO:0000256" key="10">
    <source>
        <dbReference type="ARBA" id="ARBA00070930"/>
    </source>
</evidence>
<proteinExistence type="inferred from homology"/>
<dbReference type="EMBL" id="WVTB01000065">
    <property type="protein sequence ID" value="KAF3802265.1"/>
    <property type="molecule type" value="Genomic_DNA"/>
</dbReference>
<evidence type="ECO:0000256" key="9">
    <source>
        <dbReference type="ARBA" id="ARBA00023136"/>
    </source>
</evidence>
<dbReference type="GO" id="GO:0030234">
    <property type="term" value="F:enzyme regulator activity"/>
    <property type="evidence" value="ECO:0007669"/>
    <property type="project" value="TreeGrafter"/>
</dbReference>
<keyword evidence="14" id="KW-1185">Reference proteome</keyword>
<dbReference type="Gene3D" id="4.10.95.10">
    <property type="entry name" value="Cytochrome c oxidase, subunit VIa"/>
    <property type="match status" value="1"/>
</dbReference>
<dbReference type="RefSeq" id="XP_045261424.1">
    <property type="nucleotide sequence ID" value="XM_045412389.1"/>
</dbReference>
<accession>A0A8H4FHH6</accession>
<keyword evidence="4" id="KW-0812">Transmembrane</keyword>
<organism evidence="13 14">
    <name type="scientific">Colletotrichum gloeosporioides</name>
    <name type="common">Anthracnose fungus</name>
    <name type="synonym">Glomerella cingulata</name>
    <dbReference type="NCBI Taxonomy" id="474922"/>
    <lineage>
        <taxon>Eukaryota</taxon>
        <taxon>Fungi</taxon>
        <taxon>Dikarya</taxon>
        <taxon>Ascomycota</taxon>
        <taxon>Pezizomycotina</taxon>
        <taxon>Sordariomycetes</taxon>
        <taxon>Hypocreomycetidae</taxon>
        <taxon>Glomerellales</taxon>
        <taxon>Glomerellaceae</taxon>
        <taxon>Colletotrichum</taxon>
        <taxon>Colletotrichum gloeosporioides species complex</taxon>
    </lineage>
</organism>
<evidence type="ECO:0000256" key="8">
    <source>
        <dbReference type="ARBA" id="ARBA00023128"/>
    </source>
</evidence>
<dbReference type="FunFam" id="4.10.95.10:FF:000001">
    <property type="entry name" value="Cytochrome c oxidase subunit 6A, mitochondrial"/>
    <property type="match status" value="1"/>
</dbReference>
<dbReference type="AlphaFoldDB" id="A0A8H4FHH6"/>
<protein>
    <recommendedName>
        <fullName evidence="10">Cytochrome c oxidase subunit 13, mitochondrial</fullName>
    </recommendedName>
    <alternativeName>
        <fullName evidence="11">Cytochrome c oxidase polypeptide VIa</fullName>
    </alternativeName>
</protein>
<reference evidence="13" key="1">
    <citation type="journal article" date="2020" name="Phytopathology">
        <title>Genome sequence and comparative analysis of Colletotrichum gloeosporioides isolated from Liriodendron leaves.</title>
        <authorList>
            <person name="Fu F.F."/>
            <person name="Hao Z."/>
            <person name="Wang P."/>
            <person name="Lu Y."/>
            <person name="Xue L.J."/>
            <person name="Wei G."/>
            <person name="Tian Y."/>
            <person name="Baishi H."/>
            <person name="Xu H."/>
            <person name="Shi J."/>
            <person name="Cheng T."/>
            <person name="Wang G."/>
            <person name="Yi Y."/>
            <person name="Chen J."/>
        </authorList>
    </citation>
    <scope>NUCLEOTIDE SEQUENCE</scope>
    <source>
        <strain evidence="13">Lc1</strain>
    </source>
</reference>
<reference evidence="13" key="2">
    <citation type="submission" date="2020-03" db="EMBL/GenBank/DDBJ databases">
        <authorList>
            <person name="Fu F.-F."/>
            <person name="Chen J."/>
        </authorList>
    </citation>
    <scope>NUCLEOTIDE SEQUENCE</scope>
    <source>
        <strain evidence="13">Lc1</strain>
    </source>
</reference>
<keyword evidence="5" id="KW-0999">Mitochondrion inner membrane</keyword>
<dbReference type="Proteomes" id="UP000613401">
    <property type="component" value="Unassembled WGS sequence"/>
</dbReference>
<dbReference type="InterPro" id="IPR001349">
    <property type="entry name" value="Cyt_c_oxidase_su6a"/>
</dbReference>
<name>A0A8H4FHH6_COLGL</name>
<comment type="similarity">
    <text evidence="3 12">Belongs to the cytochrome c oxidase subunit 6A family.</text>
</comment>
<keyword evidence="8" id="KW-0496">Mitochondrion</keyword>
<evidence type="ECO:0000256" key="1">
    <source>
        <dbReference type="ARBA" id="ARBA00004434"/>
    </source>
</evidence>
<keyword evidence="7" id="KW-1133">Transmembrane helix</keyword>
<dbReference type="GeneID" id="69019632"/>
<comment type="pathway">
    <text evidence="2">Energy metabolism; oxidative phosphorylation.</text>
</comment>
<dbReference type="GO" id="GO:0005743">
    <property type="term" value="C:mitochondrial inner membrane"/>
    <property type="evidence" value="ECO:0007669"/>
    <property type="project" value="UniProtKB-SubCell"/>
</dbReference>
<dbReference type="PANTHER" id="PTHR11504:SF0">
    <property type="entry name" value="CYTOCHROME C OXIDASE SUBUNIT"/>
    <property type="match status" value="1"/>
</dbReference>
<keyword evidence="9" id="KW-0472">Membrane</keyword>
<evidence type="ECO:0000256" key="6">
    <source>
        <dbReference type="ARBA" id="ARBA00022946"/>
    </source>
</evidence>
<gene>
    <name evidence="13" type="ORF">GCG54_00012513</name>
</gene>
<dbReference type="Pfam" id="PF02046">
    <property type="entry name" value="COX6A"/>
    <property type="match status" value="1"/>
</dbReference>
<comment type="caution">
    <text evidence="13">The sequence shown here is derived from an EMBL/GenBank/DDBJ whole genome shotgun (WGS) entry which is preliminary data.</text>
</comment>
<dbReference type="PANTHER" id="PTHR11504">
    <property type="entry name" value="CYTOCHROME C OXIDASE POLYPEPTIDE VIA"/>
    <property type="match status" value="1"/>
</dbReference>
<evidence type="ECO:0000313" key="13">
    <source>
        <dbReference type="EMBL" id="KAF3802265.1"/>
    </source>
</evidence>
<evidence type="ECO:0000256" key="7">
    <source>
        <dbReference type="ARBA" id="ARBA00022989"/>
    </source>
</evidence>
<sequence length="149" mass="17022">MSARLFSAAARSAARAPAARSTVQRRFASTTDNAFVREREAAKHHAAGTTELWRKISIYACIPALALAGANAYVLWNEHWEHWSHMPPLEERVEYPYQNIRTKNYQWGNGDKTLLYVFIPPAGYERTGKYANVVHSWNDSVNYHNKDKA</sequence>